<dbReference type="STRING" id="419015.HMPREF3214_00174"/>
<keyword evidence="2 4" id="KW-0378">Hydrolase</keyword>
<dbReference type="HOGENOM" id="CLU_004542_4_1_11"/>
<dbReference type="PANTHER" id="PTHR42715">
    <property type="entry name" value="BETA-GLUCOSIDASE"/>
    <property type="match status" value="1"/>
</dbReference>
<dbReference type="InterPro" id="IPR001764">
    <property type="entry name" value="Glyco_hydro_3_N"/>
</dbReference>
<gene>
    <name evidence="6" type="ORF">HMPREF9244_00186</name>
</gene>
<proteinExistence type="inferred from homology"/>
<evidence type="ECO:0000256" key="2">
    <source>
        <dbReference type="ARBA" id="ARBA00022801"/>
    </source>
</evidence>
<dbReference type="InterPro" id="IPR050288">
    <property type="entry name" value="Cellulose_deg_GH3"/>
</dbReference>
<dbReference type="Pfam" id="PF00933">
    <property type="entry name" value="Glyco_hydro_3"/>
    <property type="match status" value="1"/>
</dbReference>
<comment type="caution">
    <text evidence="6">The sequence shown here is derived from an EMBL/GenBank/DDBJ whole genome shotgun (WGS) entry which is preliminary data.</text>
</comment>
<dbReference type="Gene3D" id="3.40.50.1700">
    <property type="entry name" value="Glycoside hydrolase family 3 C-terminal domain"/>
    <property type="match status" value="1"/>
</dbReference>
<dbReference type="InterPro" id="IPR036962">
    <property type="entry name" value="Glyco_hydro_3_N_sf"/>
</dbReference>
<evidence type="ECO:0000313" key="7">
    <source>
        <dbReference type="Proteomes" id="UP000016519"/>
    </source>
</evidence>
<dbReference type="InterPro" id="IPR013783">
    <property type="entry name" value="Ig-like_fold"/>
</dbReference>
<keyword evidence="3" id="KW-0119">Carbohydrate metabolism</keyword>
<accession>U1RDR3</accession>
<dbReference type="Pfam" id="PF14310">
    <property type="entry name" value="Fn3-like"/>
    <property type="match status" value="1"/>
</dbReference>
<comment type="similarity">
    <text evidence="1 4">Belongs to the glycosyl hydrolase 3 family.</text>
</comment>
<keyword evidence="7" id="KW-1185">Reference proteome</keyword>
<protein>
    <submittedName>
        <fullName evidence="6">Glycosyl hydrolase family 3 protein</fullName>
    </submittedName>
</protein>
<dbReference type="SMART" id="SM01217">
    <property type="entry name" value="Fn3_like"/>
    <property type="match status" value="1"/>
</dbReference>
<dbReference type="PRINTS" id="PR00133">
    <property type="entry name" value="GLHYDRLASE3"/>
</dbReference>
<evidence type="ECO:0000256" key="3">
    <source>
        <dbReference type="ARBA" id="ARBA00023277"/>
    </source>
</evidence>
<reference evidence="6 7" key="1">
    <citation type="submission" date="2013-08" db="EMBL/GenBank/DDBJ databases">
        <authorList>
            <person name="Weinstock G."/>
            <person name="Sodergren E."/>
            <person name="Wylie T."/>
            <person name="Fulton L."/>
            <person name="Fulton R."/>
            <person name="Fronick C."/>
            <person name="O'Laughlin M."/>
            <person name="Godfrey J."/>
            <person name="Miner T."/>
            <person name="Herter B."/>
            <person name="Appelbaum E."/>
            <person name="Cordes M."/>
            <person name="Lek S."/>
            <person name="Wollam A."/>
            <person name="Pepin K.H."/>
            <person name="Palsikar V.B."/>
            <person name="Mitreva M."/>
            <person name="Wilson R.K."/>
        </authorList>
    </citation>
    <scope>NUCLEOTIDE SEQUENCE [LARGE SCALE GENOMIC DNA]</scope>
    <source>
        <strain evidence="6 7">F0580</strain>
    </source>
</reference>
<keyword evidence="4" id="KW-0326">Glycosidase</keyword>
<dbReference type="PROSITE" id="PS00775">
    <property type="entry name" value="GLYCOSYL_HYDROL_F3"/>
    <property type="match status" value="1"/>
</dbReference>
<dbReference type="GO" id="GO:0005975">
    <property type="term" value="P:carbohydrate metabolic process"/>
    <property type="evidence" value="ECO:0007669"/>
    <property type="project" value="InterPro"/>
</dbReference>
<dbReference type="AlphaFoldDB" id="U1RDR3"/>
<evidence type="ECO:0000313" key="6">
    <source>
        <dbReference type="EMBL" id="ERH31749.1"/>
    </source>
</evidence>
<evidence type="ECO:0000256" key="4">
    <source>
        <dbReference type="RuleBase" id="RU361161"/>
    </source>
</evidence>
<dbReference type="Gene3D" id="2.60.40.10">
    <property type="entry name" value="Immunoglobulins"/>
    <property type="match status" value="1"/>
</dbReference>
<dbReference type="InterPro" id="IPR026891">
    <property type="entry name" value="Fn3-like"/>
</dbReference>
<dbReference type="PANTHER" id="PTHR42715:SF10">
    <property type="entry name" value="BETA-GLUCOSIDASE"/>
    <property type="match status" value="1"/>
</dbReference>
<dbReference type="Proteomes" id="UP000016519">
    <property type="component" value="Unassembled WGS sequence"/>
</dbReference>
<dbReference type="GO" id="GO:0004553">
    <property type="term" value="F:hydrolase activity, hydrolyzing O-glycosyl compounds"/>
    <property type="evidence" value="ECO:0007669"/>
    <property type="project" value="InterPro"/>
</dbReference>
<dbReference type="InterPro" id="IPR017853">
    <property type="entry name" value="GH"/>
</dbReference>
<sequence>MQGSLHREGINMVKAEDLTLIEKASLLSGQSEWESRELKHRNVPAFVMSDGPNGVRRQTGSGDHLGLGESKPATCFPTAGTVANSWDPQEARVMGEALGAEARDLGVQVLLGPGINMKRNPLCGRNFEYYSEDPQLAGRLAAGLIEGIQSQGVGACPKHFAVNSQELRRQASNSIVDERTLREYYLTAFEIAVKEAKPWTIMSSYNMVNGVYAHENEHLITEILKGEWGFDGLVISDWGGSNDIVESARVGAGLEMPAAGLASARQVVQGVKDGRVTEAELNASAQDVLNTVERTRNTHPTGDGFLTEDDKIRNHEIARRIARKTAVLLRNEKNALPLKKNAKLVVVGDMAATARYQGSGSSKVNAYRVDNLLDSLKAREDLQVVGYAQGYDRQGAERADLVKEAVNTVNTTNPDVVVACIGLDERSESEGLDRSHMRIPQAQLDMLAELVDTGKQIVVVLVAGSAVEVDFADDVDAILYVGLSGQAGALATVDVLTGDVNPSGHLAETWPVRYEDVPNSGNFPVEERDSVYREGSFVGYRYYSTRNIPVRYPFGYGLSYSTFEYSALSVDDEGVTFTVTNTSDVLGADVAQLYVHAAHSGVLRAARELKGFQRVELDAHESKQVRIAFDDYTFRHFDVDSQSWQVEAGAWELFVGNNVNNTPLQATHVVQGTMEPQPRNEALGHYWDGDVKNVTDAEFEALYGGKPDLYDPQGVFGANDALSSWSSSRSAVARFVVNHLTKQSDKAMERTGSPDLNSLFVLNMPPRAMAKMTAGAVSPEMVDGIVDIANKHFWRGTSHIIAEYFCNASANKKTLKEITHD</sequence>
<dbReference type="SUPFAM" id="SSF51445">
    <property type="entry name" value="(Trans)glycosidases"/>
    <property type="match status" value="1"/>
</dbReference>
<dbReference type="SUPFAM" id="SSF52279">
    <property type="entry name" value="Beta-D-glucan exohydrolase, C-terminal domain"/>
    <property type="match status" value="1"/>
</dbReference>
<evidence type="ECO:0000256" key="1">
    <source>
        <dbReference type="ARBA" id="ARBA00005336"/>
    </source>
</evidence>
<dbReference type="InterPro" id="IPR036881">
    <property type="entry name" value="Glyco_hydro_3_C_sf"/>
</dbReference>
<dbReference type="InterPro" id="IPR002772">
    <property type="entry name" value="Glyco_hydro_3_C"/>
</dbReference>
<dbReference type="InterPro" id="IPR019800">
    <property type="entry name" value="Glyco_hydro_3_AS"/>
</dbReference>
<dbReference type="Pfam" id="PF01915">
    <property type="entry name" value="Glyco_hydro_3_C"/>
    <property type="match status" value="1"/>
</dbReference>
<dbReference type="Gene3D" id="3.20.20.300">
    <property type="entry name" value="Glycoside hydrolase, family 3, N-terminal domain"/>
    <property type="match status" value="1"/>
</dbReference>
<feature type="domain" description="Fibronectin type III-like" evidence="5">
    <location>
        <begin position="589"/>
        <end position="659"/>
    </location>
</feature>
<evidence type="ECO:0000259" key="5">
    <source>
        <dbReference type="SMART" id="SM01217"/>
    </source>
</evidence>
<dbReference type="EMBL" id="AWSI01000009">
    <property type="protein sequence ID" value="ERH31749.1"/>
    <property type="molecule type" value="Genomic_DNA"/>
</dbReference>
<organism evidence="6 7">
    <name type="scientific">Alloscardovia omnicolens F0580</name>
    <dbReference type="NCBI Taxonomy" id="1321816"/>
    <lineage>
        <taxon>Bacteria</taxon>
        <taxon>Bacillati</taxon>
        <taxon>Actinomycetota</taxon>
        <taxon>Actinomycetes</taxon>
        <taxon>Bifidobacteriales</taxon>
        <taxon>Bifidobacteriaceae</taxon>
        <taxon>Alloscardovia</taxon>
    </lineage>
</organism>
<dbReference type="PATRIC" id="fig|1321816.3.peg.153"/>
<name>U1RDR3_9BIFI</name>